<accession>A0AAD4UWC5</accession>
<dbReference type="Proteomes" id="UP001054821">
    <property type="component" value="Chromosome 8"/>
</dbReference>
<organism evidence="1 2">
    <name type="scientific">Prunus dulcis</name>
    <name type="common">Almond</name>
    <name type="synonym">Amygdalus dulcis</name>
    <dbReference type="NCBI Taxonomy" id="3755"/>
    <lineage>
        <taxon>Eukaryota</taxon>
        <taxon>Viridiplantae</taxon>
        <taxon>Streptophyta</taxon>
        <taxon>Embryophyta</taxon>
        <taxon>Tracheophyta</taxon>
        <taxon>Spermatophyta</taxon>
        <taxon>Magnoliopsida</taxon>
        <taxon>eudicotyledons</taxon>
        <taxon>Gunneridae</taxon>
        <taxon>Pentapetalae</taxon>
        <taxon>rosids</taxon>
        <taxon>fabids</taxon>
        <taxon>Rosales</taxon>
        <taxon>Rosaceae</taxon>
        <taxon>Amygdaloideae</taxon>
        <taxon>Amygdaleae</taxon>
        <taxon>Prunus</taxon>
    </lineage>
</organism>
<evidence type="ECO:0000313" key="1">
    <source>
        <dbReference type="EMBL" id="KAI5313007.1"/>
    </source>
</evidence>
<gene>
    <name evidence="1" type="ORF">L3X38_042181</name>
</gene>
<name>A0AAD4UWC5_PRUDU</name>
<keyword evidence="2" id="KW-1185">Reference proteome</keyword>
<protein>
    <submittedName>
        <fullName evidence="1">Uncharacterized protein</fullName>
    </submittedName>
</protein>
<reference evidence="1 2" key="1">
    <citation type="journal article" date="2022" name="G3 (Bethesda)">
        <title>Whole-genome sequence and methylome profiling of the almond [Prunus dulcis (Mill.) D.A. Webb] cultivar 'Nonpareil'.</title>
        <authorList>
            <person name="D'Amico-Willman K.M."/>
            <person name="Ouma W.Z."/>
            <person name="Meulia T."/>
            <person name="Sideli G.M."/>
            <person name="Gradziel T.M."/>
            <person name="Fresnedo-Ramirez J."/>
        </authorList>
    </citation>
    <scope>NUCLEOTIDE SEQUENCE [LARGE SCALE GENOMIC DNA]</scope>
    <source>
        <strain evidence="1">Clone GOH B32 T37-40</strain>
    </source>
</reference>
<dbReference type="AlphaFoldDB" id="A0AAD4UWC5"/>
<dbReference type="EMBL" id="JAJFAZ020000008">
    <property type="protein sequence ID" value="KAI5313007.1"/>
    <property type="molecule type" value="Genomic_DNA"/>
</dbReference>
<comment type="caution">
    <text evidence="1">The sequence shown here is derived from an EMBL/GenBank/DDBJ whole genome shotgun (WGS) entry which is preliminary data.</text>
</comment>
<proteinExistence type="predicted"/>
<evidence type="ECO:0000313" key="2">
    <source>
        <dbReference type="Proteomes" id="UP001054821"/>
    </source>
</evidence>
<sequence length="108" mass="12157">MLQSTPQEPDVLFGTPAPQDRVAPIPFYHITSSPLVDMGCYNPPPWGPDFLVGTLAPYNRVALIPFYHIPDKLRHRTILCTRTFRATSQRVTHPGITLAQTRLTSEFP</sequence>